<organism evidence="1 2">
    <name type="scientific">Neisseria sicca VK64</name>
    <dbReference type="NCBI Taxonomy" id="1095748"/>
    <lineage>
        <taxon>Bacteria</taxon>
        <taxon>Pseudomonadati</taxon>
        <taxon>Pseudomonadota</taxon>
        <taxon>Betaproteobacteria</taxon>
        <taxon>Neisseriales</taxon>
        <taxon>Neisseriaceae</taxon>
        <taxon>Neisseria</taxon>
    </lineage>
</organism>
<dbReference type="EMBL" id="AJMT01000097">
    <property type="protein sequence ID" value="EIG28785.1"/>
    <property type="molecule type" value="Genomic_DNA"/>
</dbReference>
<proteinExistence type="predicted"/>
<comment type="caution">
    <text evidence="1">The sequence shown here is derived from an EMBL/GenBank/DDBJ whole genome shotgun (WGS) entry which is preliminary data.</text>
</comment>
<protein>
    <submittedName>
        <fullName evidence="1">Uncharacterized protein</fullName>
    </submittedName>
</protein>
<reference evidence="1 2" key="1">
    <citation type="submission" date="2012-04" db="EMBL/GenBank/DDBJ databases">
        <authorList>
            <person name="Harkins D.M."/>
            <person name="Madupu R."/>
            <person name="Durkin A.S."/>
            <person name="Torralba M."/>
            <person name="Methe B."/>
            <person name="Sutton G.G."/>
            <person name="Nelson K.E."/>
        </authorList>
    </citation>
    <scope>NUCLEOTIDE SEQUENCE [LARGE SCALE GENOMIC DNA]</scope>
    <source>
        <strain evidence="1 2">VK64</strain>
    </source>
</reference>
<name>I2NSH4_NEISI</name>
<dbReference type="AlphaFoldDB" id="I2NSH4"/>
<accession>I2NSH4</accession>
<sequence length="62" mass="7400">MYARLIINYRHHIKKDRLKRFSGFQTTFYQMMRNITCLTSRVPQPPPSDFGQTTTCIICLFL</sequence>
<evidence type="ECO:0000313" key="1">
    <source>
        <dbReference type="EMBL" id="EIG28785.1"/>
    </source>
</evidence>
<gene>
    <name evidence="1" type="ORF">HMPREF1051_0049</name>
</gene>
<dbReference type="Proteomes" id="UP000004473">
    <property type="component" value="Unassembled WGS sequence"/>
</dbReference>
<evidence type="ECO:0000313" key="2">
    <source>
        <dbReference type="Proteomes" id="UP000004473"/>
    </source>
</evidence>